<sequence length="373" mass="42388">MTSAITNQLQLHTKQCLQLMKSLQISNIRTTMYMQRPRKRNPTWFIKETTAKHDDLLTKDNTEFIKSKVHEKFGAPVVKHGIQTYESPVKSIVNIADLPKAEWTPQSRRTGVIAKKIGVYPLWLKDGTKILTTLLQVVDNHVIKYMSPEEYDPPRKGRRGVIRNPKACLLVGAVSTDPSLLTKQYCGLFDKAGVMPKSVLHRFMITPEAYLPPGTPLNVTHYRVGDVVDVRGLTIDRGFQGVMKKHGFKGMPWSHGVTKTHRRPGNIGGGGEKGRVWPGTKLPGWMGNRWRVLRGLKIWRINTKYNVMWVSGHNIPGPTNSYCYIYDTLLPLRRPTEALPFPTAPELEDIPEEIVDETMHDFKNPTITFTETK</sequence>
<name>A0A336MDX4_CULSO</name>
<evidence type="ECO:0000256" key="2">
    <source>
        <dbReference type="ARBA" id="ARBA00022980"/>
    </source>
</evidence>
<dbReference type="OMA" id="IGIYPMW"/>
<proteinExistence type="inferred from homology"/>
<dbReference type="Pfam" id="PF00297">
    <property type="entry name" value="Ribosomal_L3"/>
    <property type="match status" value="1"/>
</dbReference>
<evidence type="ECO:0000256" key="5">
    <source>
        <dbReference type="ARBA" id="ARBA00035396"/>
    </source>
</evidence>
<protein>
    <recommendedName>
        <fullName evidence="4">Large ribosomal subunit protein uL3m</fullName>
    </recommendedName>
    <alternativeName>
        <fullName evidence="5">39S ribosomal protein L3, mitochondrial</fullName>
    </alternativeName>
</protein>
<evidence type="ECO:0000256" key="3">
    <source>
        <dbReference type="ARBA" id="ARBA00023274"/>
    </source>
</evidence>
<dbReference type="AlphaFoldDB" id="A0A336MDX4"/>
<feature type="region of interest" description="Disordered" evidence="6">
    <location>
        <begin position="253"/>
        <end position="273"/>
    </location>
</feature>
<dbReference type="GO" id="GO:0006412">
    <property type="term" value="P:translation"/>
    <property type="evidence" value="ECO:0007669"/>
    <property type="project" value="InterPro"/>
</dbReference>
<comment type="similarity">
    <text evidence="1">Belongs to the universal ribosomal protein uL3 family.</text>
</comment>
<gene>
    <name evidence="7" type="primary">CSON014638</name>
</gene>
<dbReference type="FunFam" id="2.40.30.10:FF:000049">
    <property type="entry name" value="39S ribosomal protein L3, mitochondrial"/>
    <property type="match status" value="1"/>
</dbReference>
<dbReference type="GO" id="GO:0003735">
    <property type="term" value="F:structural constituent of ribosome"/>
    <property type="evidence" value="ECO:0007669"/>
    <property type="project" value="InterPro"/>
</dbReference>
<dbReference type="EMBL" id="UFQT01000842">
    <property type="protein sequence ID" value="SSX27551.1"/>
    <property type="molecule type" value="Genomic_DNA"/>
</dbReference>
<dbReference type="PANTHER" id="PTHR11229">
    <property type="entry name" value="50S RIBOSOMAL PROTEIN L3"/>
    <property type="match status" value="1"/>
</dbReference>
<dbReference type="InterPro" id="IPR009000">
    <property type="entry name" value="Transl_B-barrel_sf"/>
</dbReference>
<dbReference type="PANTHER" id="PTHR11229:SF8">
    <property type="entry name" value="LARGE RIBOSOMAL SUBUNIT PROTEIN UL3M"/>
    <property type="match status" value="1"/>
</dbReference>
<dbReference type="Gene3D" id="2.40.30.10">
    <property type="entry name" value="Translation factors"/>
    <property type="match status" value="2"/>
</dbReference>
<dbReference type="GO" id="GO:0005762">
    <property type="term" value="C:mitochondrial large ribosomal subunit"/>
    <property type="evidence" value="ECO:0007669"/>
    <property type="project" value="TreeGrafter"/>
</dbReference>
<dbReference type="InterPro" id="IPR000597">
    <property type="entry name" value="Ribosomal_uL3"/>
</dbReference>
<keyword evidence="2" id="KW-0689">Ribosomal protein</keyword>
<evidence type="ECO:0000313" key="7">
    <source>
        <dbReference type="EMBL" id="SSX27551.1"/>
    </source>
</evidence>
<organism evidence="7">
    <name type="scientific">Culicoides sonorensis</name>
    <name type="common">Biting midge</name>
    <dbReference type="NCBI Taxonomy" id="179676"/>
    <lineage>
        <taxon>Eukaryota</taxon>
        <taxon>Metazoa</taxon>
        <taxon>Ecdysozoa</taxon>
        <taxon>Arthropoda</taxon>
        <taxon>Hexapoda</taxon>
        <taxon>Insecta</taxon>
        <taxon>Pterygota</taxon>
        <taxon>Neoptera</taxon>
        <taxon>Endopterygota</taxon>
        <taxon>Diptera</taxon>
        <taxon>Nematocera</taxon>
        <taxon>Chironomoidea</taxon>
        <taxon>Ceratopogonidae</taxon>
        <taxon>Ceratopogoninae</taxon>
        <taxon>Culicoides</taxon>
        <taxon>Monoculicoides</taxon>
    </lineage>
</organism>
<dbReference type="InterPro" id="IPR019927">
    <property type="entry name" value="Ribosomal_uL3_bac/org-type"/>
</dbReference>
<keyword evidence="3" id="KW-0687">Ribonucleoprotein</keyword>
<accession>A0A336MDX4</accession>
<evidence type="ECO:0000256" key="1">
    <source>
        <dbReference type="ARBA" id="ARBA00006540"/>
    </source>
</evidence>
<evidence type="ECO:0000256" key="6">
    <source>
        <dbReference type="SAM" id="MobiDB-lite"/>
    </source>
</evidence>
<evidence type="ECO:0000256" key="4">
    <source>
        <dbReference type="ARBA" id="ARBA00035209"/>
    </source>
</evidence>
<dbReference type="VEuPathDB" id="VectorBase:CSON014638"/>
<dbReference type="SUPFAM" id="SSF50447">
    <property type="entry name" value="Translation proteins"/>
    <property type="match status" value="1"/>
</dbReference>
<reference evidence="7" key="1">
    <citation type="submission" date="2018-07" db="EMBL/GenBank/DDBJ databases">
        <authorList>
            <person name="Quirk P.G."/>
            <person name="Krulwich T.A."/>
        </authorList>
    </citation>
    <scope>NUCLEOTIDE SEQUENCE</scope>
</reference>